<feature type="domain" description="AAA+ ATPase" evidence="13">
    <location>
        <begin position="230"/>
        <end position="358"/>
    </location>
</feature>
<dbReference type="HAMAP" id="MF_00377">
    <property type="entry name" value="DnaA_bact"/>
    <property type="match status" value="1"/>
</dbReference>
<dbReference type="SMART" id="SM00760">
    <property type="entry name" value="Bac_DnaA_C"/>
    <property type="match status" value="1"/>
</dbReference>
<evidence type="ECO:0000256" key="2">
    <source>
        <dbReference type="ARBA" id="ARBA00022490"/>
    </source>
</evidence>
<dbReference type="GO" id="GO:0005524">
    <property type="term" value="F:ATP binding"/>
    <property type="evidence" value="ECO:0007669"/>
    <property type="project" value="UniProtKB-UniRule"/>
</dbReference>
<dbReference type="PANTHER" id="PTHR30050:SF2">
    <property type="entry name" value="CHROMOSOMAL REPLICATION INITIATOR PROTEIN DNAA"/>
    <property type="match status" value="1"/>
</dbReference>
<evidence type="ECO:0000256" key="10">
    <source>
        <dbReference type="RuleBase" id="RU000577"/>
    </source>
</evidence>
<dbReference type="InterPro" id="IPR003593">
    <property type="entry name" value="AAA+_ATPase"/>
</dbReference>
<dbReference type="GO" id="GO:0005886">
    <property type="term" value="C:plasma membrane"/>
    <property type="evidence" value="ECO:0007669"/>
    <property type="project" value="TreeGrafter"/>
</dbReference>
<dbReference type="GO" id="GO:0006275">
    <property type="term" value="P:regulation of DNA replication"/>
    <property type="evidence" value="ECO:0007669"/>
    <property type="project" value="UniProtKB-UniRule"/>
</dbReference>
<dbReference type="FunFam" id="3.40.50.300:FF:000668">
    <property type="entry name" value="Chromosomal replication initiator protein DnaA"/>
    <property type="match status" value="1"/>
</dbReference>
<dbReference type="PANTHER" id="PTHR30050">
    <property type="entry name" value="CHROMOSOMAL REPLICATION INITIATOR PROTEIN DNAA"/>
    <property type="match status" value="1"/>
</dbReference>
<evidence type="ECO:0000256" key="1">
    <source>
        <dbReference type="ARBA" id="ARBA00006583"/>
    </source>
</evidence>
<dbReference type="GO" id="GO:0008289">
    <property type="term" value="F:lipid binding"/>
    <property type="evidence" value="ECO:0007669"/>
    <property type="project" value="UniProtKB-KW"/>
</dbReference>
<feature type="binding site" evidence="8">
    <location>
        <position position="241"/>
    </location>
    <ligand>
        <name>ATP</name>
        <dbReference type="ChEBI" id="CHEBI:30616"/>
    </ligand>
</feature>
<comment type="subcellular location">
    <subcellularLocation>
        <location evidence="8">Cytoplasm</location>
    </subcellularLocation>
</comment>
<comment type="subunit">
    <text evidence="8">Oligomerizes as a right-handed, spiral filament on DNA at oriC.</text>
</comment>
<evidence type="ECO:0000256" key="3">
    <source>
        <dbReference type="ARBA" id="ARBA00022705"/>
    </source>
</evidence>
<feature type="domain" description="Chromosomal replication initiator DnaA C-terminal" evidence="14">
    <location>
        <begin position="442"/>
        <end position="511"/>
    </location>
</feature>
<evidence type="ECO:0000313" key="16">
    <source>
        <dbReference type="Proteomes" id="UP000280444"/>
    </source>
</evidence>
<keyword evidence="3 8" id="KW-0235">DNA replication</keyword>
<proteinExistence type="inferred from homology"/>
<comment type="similarity">
    <text evidence="1 8 11">Belongs to the DnaA family.</text>
</comment>
<evidence type="ECO:0000313" key="15">
    <source>
        <dbReference type="EMBL" id="RRC95382.1"/>
    </source>
</evidence>
<feature type="region of interest" description="Disordered" evidence="12">
    <location>
        <begin position="84"/>
        <end position="158"/>
    </location>
</feature>
<dbReference type="FunFam" id="1.10.8.60:FF:000003">
    <property type="entry name" value="Chromosomal replication initiator protein DnaA"/>
    <property type="match status" value="1"/>
</dbReference>
<dbReference type="PRINTS" id="PR00051">
    <property type="entry name" value="DNAA"/>
</dbReference>
<evidence type="ECO:0000256" key="8">
    <source>
        <dbReference type="HAMAP-Rule" id="MF_00377"/>
    </source>
</evidence>
<evidence type="ECO:0000256" key="11">
    <source>
        <dbReference type="RuleBase" id="RU004227"/>
    </source>
</evidence>
<dbReference type="InterPro" id="IPR010921">
    <property type="entry name" value="Trp_repressor/repl_initiator"/>
</dbReference>
<dbReference type="Gene3D" id="1.10.8.60">
    <property type="match status" value="1"/>
</dbReference>
<feature type="binding site" evidence="8">
    <location>
        <position position="244"/>
    </location>
    <ligand>
        <name>ATP</name>
        <dbReference type="ChEBI" id="CHEBI:30616"/>
    </ligand>
</feature>
<comment type="caution">
    <text evidence="15">The sequence shown here is derived from an EMBL/GenBank/DDBJ whole genome shotgun (WGS) entry which is preliminary data.</text>
</comment>
<evidence type="ECO:0000259" key="14">
    <source>
        <dbReference type="SMART" id="SM00760"/>
    </source>
</evidence>
<dbReference type="AlphaFoldDB" id="A0A3P1SGA8"/>
<dbReference type="InterPro" id="IPR038454">
    <property type="entry name" value="DnaA_N_sf"/>
</dbReference>
<dbReference type="PROSITE" id="PS01008">
    <property type="entry name" value="DNAA"/>
    <property type="match status" value="1"/>
</dbReference>
<reference evidence="15 16" key="1">
    <citation type="submission" date="2018-11" db="EMBL/GenBank/DDBJ databases">
        <title>Genomes From Bacteria Associated with the Canine Oral Cavity: a Test Case for Automated Genome-Based Taxonomic Assignment.</title>
        <authorList>
            <person name="Coil D.A."/>
            <person name="Jospin G."/>
            <person name="Darling A.E."/>
            <person name="Wallis C."/>
            <person name="Davis I.J."/>
            <person name="Harris S."/>
            <person name="Eisen J.A."/>
            <person name="Holcombe L.J."/>
            <person name="O'Flynn C."/>
        </authorList>
    </citation>
    <scope>NUCLEOTIDE SEQUENCE [LARGE SCALE GENOMIC DNA]</scope>
    <source>
        <strain evidence="15 16">OH770</strain>
    </source>
</reference>
<dbReference type="Gene3D" id="3.40.50.300">
    <property type="entry name" value="P-loop containing nucleotide triphosphate hydrolases"/>
    <property type="match status" value="1"/>
</dbReference>
<dbReference type="InterPro" id="IPR013317">
    <property type="entry name" value="DnaA_dom"/>
</dbReference>
<dbReference type="Proteomes" id="UP000280444">
    <property type="component" value="Unassembled WGS sequence"/>
</dbReference>
<dbReference type="CDD" id="cd00009">
    <property type="entry name" value="AAA"/>
    <property type="match status" value="1"/>
</dbReference>
<comment type="function">
    <text evidence="8 10">Plays an essential role in the initiation and regulation of chromosomal replication. ATP-DnaA binds to the origin of replication (oriC) to initiate formation of the DNA replication initiation complex once per cell cycle. Binds the DnaA box (a 9 base pair repeat at the origin) and separates the double-stranded (ds)DNA. Forms a right-handed helical filament on oriC DNA; dsDNA binds to the exterior of the filament while single-stranded (ss)DNA is stabiized in the filament's interior. The ATP-DnaA-oriC complex binds and stabilizes one strand of the AT-rich DNA unwinding element (DUE), permitting loading of DNA polymerase. After initiation quickly degrades to an ADP-DnaA complex that is not apt for DNA replication. Binds acidic phospholipids.</text>
</comment>
<feature type="binding site" evidence="8">
    <location>
        <position position="245"/>
    </location>
    <ligand>
        <name>ATP</name>
        <dbReference type="ChEBI" id="CHEBI:30616"/>
    </ligand>
</feature>
<keyword evidence="6 8" id="KW-0446">Lipid-binding</keyword>
<dbReference type="OrthoDB" id="9807019at2"/>
<name>A0A3P1SGA8_9ACTO</name>
<dbReference type="SMART" id="SM00382">
    <property type="entry name" value="AAA"/>
    <property type="match status" value="1"/>
</dbReference>
<protein>
    <recommendedName>
        <fullName evidence="8 9">Chromosomal replication initiator protein DnaA</fullName>
    </recommendedName>
</protein>
<dbReference type="SUPFAM" id="SSF52540">
    <property type="entry name" value="P-loop containing nucleoside triphosphate hydrolases"/>
    <property type="match status" value="1"/>
</dbReference>
<dbReference type="NCBIfam" id="NF010686">
    <property type="entry name" value="PRK14086.1"/>
    <property type="match status" value="1"/>
</dbReference>
<keyword evidence="2 8" id="KW-0963">Cytoplasm</keyword>
<evidence type="ECO:0000256" key="4">
    <source>
        <dbReference type="ARBA" id="ARBA00022741"/>
    </source>
</evidence>
<dbReference type="EMBL" id="RQZF01000004">
    <property type="protein sequence ID" value="RRC95382.1"/>
    <property type="molecule type" value="Genomic_DNA"/>
</dbReference>
<keyword evidence="5 8" id="KW-0067">ATP-binding</keyword>
<dbReference type="InterPro" id="IPR013159">
    <property type="entry name" value="DnaA_C"/>
</dbReference>
<gene>
    <name evidence="8 15" type="primary">dnaA</name>
    <name evidence="15" type="ORF">EII11_05755</name>
</gene>
<keyword evidence="4 8" id="KW-0547">Nucleotide-binding</keyword>
<organism evidence="15 16">
    <name type="scientific">Schaalia canis</name>
    <dbReference type="NCBI Taxonomy" id="100469"/>
    <lineage>
        <taxon>Bacteria</taxon>
        <taxon>Bacillati</taxon>
        <taxon>Actinomycetota</taxon>
        <taxon>Actinomycetes</taxon>
        <taxon>Actinomycetales</taxon>
        <taxon>Actinomycetaceae</taxon>
        <taxon>Schaalia</taxon>
    </lineage>
</organism>
<dbReference type="Pfam" id="PF00308">
    <property type="entry name" value="Bac_DnaA"/>
    <property type="match status" value="1"/>
</dbReference>
<dbReference type="InterPro" id="IPR020591">
    <property type="entry name" value="Chromosome_initiator_DnaA-like"/>
</dbReference>
<dbReference type="NCBIfam" id="TIGR00362">
    <property type="entry name" value="DnaA"/>
    <property type="match status" value="1"/>
</dbReference>
<dbReference type="GO" id="GO:0003688">
    <property type="term" value="F:DNA replication origin binding"/>
    <property type="evidence" value="ECO:0007669"/>
    <property type="project" value="UniProtKB-UniRule"/>
</dbReference>
<dbReference type="SUPFAM" id="SSF48295">
    <property type="entry name" value="TrpR-like"/>
    <property type="match status" value="1"/>
</dbReference>
<evidence type="ECO:0000256" key="6">
    <source>
        <dbReference type="ARBA" id="ARBA00023121"/>
    </source>
</evidence>
<dbReference type="InterPro" id="IPR027417">
    <property type="entry name" value="P-loop_NTPase"/>
</dbReference>
<dbReference type="InterPro" id="IPR001957">
    <property type="entry name" value="Chromosome_initiator_DnaA"/>
</dbReference>
<evidence type="ECO:0000256" key="5">
    <source>
        <dbReference type="ARBA" id="ARBA00022840"/>
    </source>
</evidence>
<comment type="caution">
    <text evidence="8">Lacks conserved residue(s) required for the propagation of feature annotation.</text>
</comment>
<evidence type="ECO:0000256" key="12">
    <source>
        <dbReference type="SAM" id="MobiDB-lite"/>
    </source>
</evidence>
<dbReference type="Pfam" id="PF08299">
    <property type="entry name" value="Bac_DnaA_C"/>
    <property type="match status" value="1"/>
</dbReference>
<dbReference type="GO" id="GO:0005737">
    <property type="term" value="C:cytoplasm"/>
    <property type="evidence" value="ECO:0007669"/>
    <property type="project" value="UniProtKB-SubCell"/>
</dbReference>
<dbReference type="Gene3D" id="1.10.1750.10">
    <property type="match status" value="1"/>
</dbReference>
<sequence length="540" mass="59233">MVSDNLSAAWAHSLEILAETIGPATISLMRRARPLANIEGTILVAVPDTFVQNRIETHALATLIPTLSELMGREIRIHFTVDPLSIPDTPVETPDDPPHTSHAYAADSSSEGPASHGDTSHALPHPSLPNTSSVGTHHGGASYEAGHGAGASSPETDEVPVVTVPPALQDSSAAVLPGSDSGEHVTSLTIDRNTTNLNPKYTFDTFVMGPSNRFAHATAFQVAESPGQGYYNPLFMYGDSGLGKTHLLHAIGHYALTLYPHLKVRYVNSEEFTNDFINSIREGHIEEFQRRYRQVDLLLIDDIQFIGGKEQTMEEFFHTFNSLYNLNKQIVMTSDLPPAKLSGIEDRLRSRFAMGLMADIQAPDLETRIAILQKKAQAEDLVVNPDVLDYIASRISANVRELEGALLRVTAYAQISQQEITTDLAAVVLKHVISDPNDSEITANLIMAQTANYFGFTVEQLCSSERARALVEARQIAMYLCRDLTDLSLPKIGEAFGGRDHTTVIHAHKKIQQQMPNKKETYTHVTELTNRIKQAARNSG</sequence>
<keyword evidence="7 8" id="KW-0238">DNA-binding</keyword>
<dbReference type="InterPro" id="IPR018312">
    <property type="entry name" value="Chromosome_initiator_DnaA_CS"/>
</dbReference>
<evidence type="ECO:0000256" key="9">
    <source>
        <dbReference type="NCBIfam" id="TIGR00362"/>
    </source>
</evidence>
<accession>A0A3P1SGA8</accession>
<evidence type="ECO:0000259" key="13">
    <source>
        <dbReference type="SMART" id="SM00382"/>
    </source>
</evidence>
<comment type="domain">
    <text evidence="8">Domain I is involved in oligomerization and binding regulators, domain II is flexibile and of varying length in different bacteria, domain III forms the AAA+ region, while domain IV binds dsDNA.</text>
</comment>
<keyword evidence="16" id="KW-1185">Reference proteome</keyword>
<dbReference type="GO" id="GO:0006270">
    <property type="term" value="P:DNA replication initiation"/>
    <property type="evidence" value="ECO:0007669"/>
    <property type="project" value="UniProtKB-UniRule"/>
</dbReference>
<dbReference type="FunFam" id="1.10.1750.10:FF:000002">
    <property type="entry name" value="Chromosomal replication initiator protein DnaA"/>
    <property type="match status" value="1"/>
</dbReference>
<dbReference type="CDD" id="cd06571">
    <property type="entry name" value="Bac_DnaA_C"/>
    <property type="match status" value="1"/>
</dbReference>
<feature type="region of interest" description="Domain IV, binds dsDNA" evidence="8">
    <location>
        <begin position="414"/>
        <end position="540"/>
    </location>
</feature>
<dbReference type="Gene3D" id="3.30.300.180">
    <property type="match status" value="1"/>
</dbReference>
<feature type="region of interest" description="Domain I, interacts with DnaA modulators" evidence="8">
    <location>
        <begin position="1"/>
        <end position="106"/>
    </location>
</feature>
<feature type="binding site" evidence="8">
    <location>
        <position position="243"/>
    </location>
    <ligand>
        <name>ATP</name>
        <dbReference type="ChEBI" id="CHEBI:30616"/>
    </ligand>
</feature>
<evidence type="ECO:0000256" key="7">
    <source>
        <dbReference type="ARBA" id="ARBA00023125"/>
    </source>
</evidence>